<protein>
    <recommendedName>
        <fullName evidence="1">BRINP EGF domain-containing protein</fullName>
    </recommendedName>
</protein>
<reference evidence="2 3" key="1">
    <citation type="submission" date="2024-05" db="EMBL/GenBank/DDBJ databases">
        <title>Genome sequencing and assembly of Indian major carp, Cirrhinus mrigala (Hamilton, 1822).</title>
        <authorList>
            <person name="Mohindra V."/>
            <person name="Chowdhury L.M."/>
            <person name="Lal K."/>
            <person name="Jena J.K."/>
        </authorList>
    </citation>
    <scope>NUCLEOTIDE SEQUENCE [LARGE SCALE GENOMIC DNA]</scope>
    <source>
        <strain evidence="2">CM1030</strain>
        <tissue evidence="2">Blood</tissue>
    </source>
</reference>
<organism evidence="2 3">
    <name type="scientific">Cirrhinus mrigala</name>
    <name type="common">Mrigala</name>
    <dbReference type="NCBI Taxonomy" id="683832"/>
    <lineage>
        <taxon>Eukaryota</taxon>
        <taxon>Metazoa</taxon>
        <taxon>Chordata</taxon>
        <taxon>Craniata</taxon>
        <taxon>Vertebrata</taxon>
        <taxon>Euteleostomi</taxon>
        <taxon>Actinopterygii</taxon>
        <taxon>Neopterygii</taxon>
        <taxon>Teleostei</taxon>
        <taxon>Ostariophysi</taxon>
        <taxon>Cypriniformes</taxon>
        <taxon>Cyprinidae</taxon>
        <taxon>Labeoninae</taxon>
        <taxon>Labeonini</taxon>
        <taxon>Cirrhinus</taxon>
    </lineage>
</organism>
<accession>A0ABD0R150</accession>
<name>A0ABD0R150_CIRMR</name>
<dbReference type="EMBL" id="JAMKFB020000005">
    <property type="protein sequence ID" value="KAL0192233.1"/>
    <property type="molecule type" value="Genomic_DNA"/>
</dbReference>
<proteinExistence type="predicted"/>
<dbReference type="InterPro" id="IPR057450">
    <property type="entry name" value="BRINP_EGF"/>
</dbReference>
<feature type="domain" description="BRINP EGF" evidence="1">
    <location>
        <begin position="10"/>
        <end position="42"/>
    </location>
</feature>
<dbReference type="Pfam" id="PF25415">
    <property type="entry name" value="EGF_BRNP1-3"/>
    <property type="match status" value="1"/>
</dbReference>
<dbReference type="PANTHER" id="PTHR15564:SF7">
    <property type="entry name" value="BMP_RETINOIC ACID-INDUCIBLE NEURAL-SPECIFIC PROTEIN 1"/>
    <property type="match status" value="1"/>
</dbReference>
<dbReference type="InterPro" id="IPR033237">
    <property type="entry name" value="BRINP"/>
</dbReference>
<dbReference type="AlphaFoldDB" id="A0ABD0R150"/>
<feature type="non-terminal residue" evidence="2">
    <location>
        <position position="69"/>
    </location>
</feature>
<dbReference type="Proteomes" id="UP001529510">
    <property type="component" value="Unassembled WGS sequence"/>
</dbReference>
<comment type="caution">
    <text evidence="2">The sequence shown here is derived from an EMBL/GenBank/DDBJ whole genome shotgun (WGS) entry which is preliminary data.</text>
</comment>
<gene>
    <name evidence="2" type="ORF">M9458_010529</name>
</gene>
<evidence type="ECO:0000313" key="2">
    <source>
        <dbReference type="EMBL" id="KAL0192233.1"/>
    </source>
</evidence>
<evidence type="ECO:0000259" key="1">
    <source>
        <dbReference type="Pfam" id="PF25415"/>
    </source>
</evidence>
<keyword evidence="3" id="KW-1185">Reference proteome</keyword>
<feature type="non-terminal residue" evidence="2">
    <location>
        <position position="1"/>
    </location>
</feature>
<dbReference type="PANTHER" id="PTHR15564">
    <property type="entry name" value="MACPF DOMAIN-CONTAINING PROTEIN"/>
    <property type="match status" value="1"/>
</dbReference>
<sequence>VIFPEYLQENYIMCNGEGEYVCQNSQCICQCADEFPQCNCPTTDLQIMENTLIGMAETWEASYNDFENS</sequence>
<evidence type="ECO:0000313" key="3">
    <source>
        <dbReference type="Proteomes" id="UP001529510"/>
    </source>
</evidence>